<dbReference type="Gene3D" id="2.40.50.230">
    <property type="entry name" value="Gp5 N-terminal domain"/>
    <property type="match status" value="1"/>
</dbReference>
<dbReference type="Pfam" id="PF18715">
    <property type="entry name" value="Phage_spike"/>
    <property type="match status" value="1"/>
</dbReference>
<dbReference type="AlphaFoldDB" id="A0A150HM43"/>
<dbReference type="InterPro" id="IPR040629">
    <property type="entry name" value="Phage_spike"/>
</dbReference>
<feature type="compositionally biased region" description="Gly residues" evidence="1">
    <location>
        <begin position="197"/>
        <end position="207"/>
    </location>
</feature>
<accession>A0A150HM43</accession>
<dbReference type="Gene3D" id="6.20.150.10">
    <property type="match status" value="1"/>
</dbReference>
<dbReference type="InterPro" id="IPR006531">
    <property type="entry name" value="Gp5/Vgr_OB"/>
</dbReference>
<reference evidence="4 5" key="1">
    <citation type="journal article" date="2016" name="Sci. Rep.">
        <title>Genomic and phenotypic characterization of the species Acinetobacter venetianus.</title>
        <authorList>
            <person name="Fondi M."/>
            <person name="Maida I."/>
            <person name="Perrin E."/>
            <person name="Orlandini V."/>
            <person name="La Torre L."/>
            <person name="Bosi E."/>
            <person name="Negroni A."/>
            <person name="Zanaroli G."/>
            <person name="Fava F."/>
            <person name="Decorosi F."/>
            <person name="Giovannetti L."/>
            <person name="Viti C."/>
            <person name="Vaneechoutte M."/>
            <person name="Dijkshoorn L."/>
            <person name="Fani R."/>
        </authorList>
    </citation>
    <scope>NUCLEOTIDE SEQUENCE [LARGE SCALE GENOMIC DNA]</scope>
    <source>
        <strain evidence="4 5">LUH5627</strain>
    </source>
</reference>
<comment type="caution">
    <text evidence="4">The sequence shown here is derived from an EMBL/GenBank/DDBJ whole genome shotgun (WGS) entry which is preliminary data.</text>
</comment>
<evidence type="ECO:0000313" key="4">
    <source>
        <dbReference type="EMBL" id="KXZ66793.1"/>
    </source>
</evidence>
<sequence length="207" mass="21228">MSYAAAQIDRILANLVRFGRVVTVDYSQAVATVDFDGELVEGIEWLKQRAGDDRSWTAPSEDEYVVVLSASGDLSQGVILGALAQSKFPNAGTDANPVTVYSDGTTIHYDKTAHILTVDCSASNGVVNVLCNQANVTATASVLFDTPQGTFTGNLSIGGSLSVTGASSMSGNVEFKGGSVKHGGKEIGGSHTHSGVQTGGGNTGAVN</sequence>
<dbReference type="RefSeq" id="WP_061519236.1">
    <property type="nucleotide sequence ID" value="NZ_JRUE01000201.1"/>
</dbReference>
<evidence type="ECO:0000313" key="5">
    <source>
        <dbReference type="Proteomes" id="UP000075680"/>
    </source>
</evidence>
<dbReference type="EMBL" id="JRUE01000201">
    <property type="protein sequence ID" value="KXZ66793.1"/>
    <property type="molecule type" value="Genomic_DNA"/>
</dbReference>
<evidence type="ECO:0000259" key="2">
    <source>
        <dbReference type="Pfam" id="PF04717"/>
    </source>
</evidence>
<dbReference type="Proteomes" id="UP000075680">
    <property type="component" value="Unassembled WGS sequence"/>
</dbReference>
<organism evidence="4 5">
    <name type="scientific">Acinetobacter venetianus</name>
    <dbReference type="NCBI Taxonomy" id="52133"/>
    <lineage>
        <taxon>Bacteria</taxon>
        <taxon>Pseudomonadati</taxon>
        <taxon>Pseudomonadota</taxon>
        <taxon>Gammaproteobacteria</taxon>
        <taxon>Moraxellales</taxon>
        <taxon>Moraxellaceae</taxon>
        <taxon>Acinetobacter</taxon>
    </lineage>
</organism>
<dbReference type="PATRIC" id="fig|52133.18.peg.2554"/>
<protein>
    <submittedName>
        <fullName evidence="4">Phage-related baseplate assembly protein</fullName>
    </submittedName>
</protein>
<proteinExistence type="predicted"/>
<evidence type="ECO:0000259" key="3">
    <source>
        <dbReference type="Pfam" id="PF18715"/>
    </source>
</evidence>
<dbReference type="InterPro" id="IPR037026">
    <property type="entry name" value="Vgr_OB-fold_dom_sf"/>
</dbReference>
<evidence type="ECO:0000256" key="1">
    <source>
        <dbReference type="SAM" id="MobiDB-lite"/>
    </source>
</evidence>
<name>A0A150HM43_9GAMM</name>
<gene>
    <name evidence="4" type="ORF">AVENLUH5627_02487</name>
</gene>
<feature type="domain" description="Phage spike trimer" evidence="3">
    <location>
        <begin position="131"/>
        <end position="182"/>
    </location>
</feature>
<dbReference type="Pfam" id="PF04717">
    <property type="entry name" value="Phage_base_V"/>
    <property type="match status" value="1"/>
</dbReference>
<feature type="domain" description="Gp5/Type VI secretion system Vgr protein OB-fold" evidence="2">
    <location>
        <begin position="19"/>
        <end position="83"/>
    </location>
</feature>
<dbReference type="NCBIfam" id="TIGR01644">
    <property type="entry name" value="phage_P2_V"/>
    <property type="match status" value="1"/>
</dbReference>
<feature type="region of interest" description="Disordered" evidence="1">
    <location>
        <begin position="178"/>
        <end position="207"/>
    </location>
</feature>
<dbReference type="InterPro" id="IPR013046">
    <property type="entry name" value="GpV/Gp45"/>
</dbReference>